<evidence type="ECO:0000256" key="12">
    <source>
        <dbReference type="ARBA" id="ARBA00023253"/>
    </source>
</evidence>
<comment type="similarity">
    <text evidence="3">Belongs to the glycosyltransferase 65 family.</text>
</comment>
<keyword evidence="17" id="KW-1133">Transmembrane helix</keyword>
<keyword evidence="17" id="KW-0472">Membrane</keyword>
<dbReference type="PANTHER" id="PTHR21420:SF9">
    <property type="entry name" value="GDP-FUCOSE PROTEIN O-FUCOSYLTRANSFERASE 1"/>
    <property type="match status" value="1"/>
</dbReference>
<protein>
    <recommendedName>
        <fullName evidence="5">GDP-fucose protein O-fucosyltransferase 1</fullName>
        <ecNumber evidence="4">2.4.1.221</ecNumber>
    </recommendedName>
    <alternativeName>
        <fullName evidence="14">Peptide-O-fucosyltransferase 1</fullName>
    </alternativeName>
</protein>
<evidence type="ECO:0000256" key="4">
    <source>
        <dbReference type="ARBA" id="ARBA00012196"/>
    </source>
</evidence>
<evidence type="ECO:0000256" key="1">
    <source>
        <dbReference type="ARBA" id="ARBA00004240"/>
    </source>
</evidence>
<evidence type="ECO:0000256" key="11">
    <source>
        <dbReference type="ARBA" id="ARBA00023180"/>
    </source>
</evidence>
<dbReference type="InterPro" id="IPR039922">
    <property type="entry name" value="POFUT1"/>
</dbReference>
<evidence type="ECO:0000256" key="6">
    <source>
        <dbReference type="ARBA" id="ARBA00022676"/>
    </source>
</evidence>
<dbReference type="EC" id="2.4.1.221" evidence="4"/>
<keyword evidence="12" id="KW-0294">Fucose metabolism</keyword>
<evidence type="ECO:0000256" key="9">
    <source>
        <dbReference type="ARBA" id="ARBA00022976"/>
    </source>
</evidence>
<evidence type="ECO:0000256" key="7">
    <source>
        <dbReference type="ARBA" id="ARBA00022679"/>
    </source>
</evidence>
<feature type="transmembrane region" description="Helical" evidence="17">
    <location>
        <begin position="112"/>
        <end position="132"/>
    </location>
</feature>
<feature type="signal peptide" evidence="18">
    <location>
        <begin position="1"/>
        <end position="30"/>
    </location>
</feature>
<keyword evidence="13" id="KW-0119">Carbohydrate metabolism</keyword>
<comment type="catalytic activity">
    <reaction evidence="16">
        <text>L-seryl-[protein] + GDP-beta-L-fucose = 3-O-(alpha-L-fucosyl)-L-seryl-[protein] + GDP + H(+)</text>
        <dbReference type="Rhea" id="RHEA:63644"/>
        <dbReference type="Rhea" id="RHEA-COMP:9863"/>
        <dbReference type="Rhea" id="RHEA-COMP:17914"/>
        <dbReference type="ChEBI" id="CHEBI:15378"/>
        <dbReference type="ChEBI" id="CHEBI:29999"/>
        <dbReference type="ChEBI" id="CHEBI:57273"/>
        <dbReference type="ChEBI" id="CHEBI:58189"/>
        <dbReference type="ChEBI" id="CHEBI:189632"/>
        <dbReference type="EC" id="2.4.1.221"/>
    </reaction>
    <physiologicalReaction direction="left-to-right" evidence="16">
        <dbReference type="Rhea" id="RHEA:63645"/>
    </physiologicalReaction>
</comment>
<keyword evidence="18" id="KW-0732">Signal</keyword>
<evidence type="ECO:0000256" key="2">
    <source>
        <dbReference type="ARBA" id="ARBA00004922"/>
    </source>
</evidence>
<evidence type="ECO:0000256" key="16">
    <source>
        <dbReference type="ARBA" id="ARBA00048647"/>
    </source>
</evidence>
<evidence type="ECO:0000256" key="13">
    <source>
        <dbReference type="ARBA" id="ARBA00023277"/>
    </source>
</evidence>
<dbReference type="PANTHER" id="PTHR21420">
    <property type="entry name" value="GDP-FUCOSE PROTEIN O-FUCOSYLTRANSFERASE 1"/>
    <property type="match status" value="1"/>
</dbReference>
<keyword evidence="11" id="KW-0325">Glycoprotein</keyword>
<evidence type="ECO:0000313" key="20">
    <source>
        <dbReference type="RefSeq" id="XP_006811110.1"/>
    </source>
</evidence>
<dbReference type="Proteomes" id="UP000694865">
    <property type="component" value="Unplaced"/>
</dbReference>
<dbReference type="Gene3D" id="3.40.50.11340">
    <property type="match status" value="1"/>
</dbReference>
<evidence type="ECO:0000256" key="8">
    <source>
        <dbReference type="ARBA" id="ARBA00022824"/>
    </source>
</evidence>
<evidence type="ECO:0000256" key="14">
    <source>
        <dbReference type="ARBA" id="ARBA00033080"/>
    </source>
</evidence>
<proteinExistence type="inferred from homology"/>
<keyword evidence="10" id="KW-1015">Disulfide bond</keyword>
<name>A0ABM0LTL9_SACKO</name>
<keyword evidence="6" id="KW-0328">Glycosyltransferase</keyword>
<dbReference type="RefSeq" id="XP_006811110.1">
    <property type="nucleotide sequence ID" value="XM_006811047.1"/>
</dbReference>
<dbReference type="InterPro" id="IPR019378">
    <property type="entry name" value="GDP-Fuc_O-FucTrfase"/>
</dbReference>
<feature type="chain" id="PRO_5047357086" description="GDP-fucose protein O-fucosyltransferase 1" evidence="18">
    <location>
        <begin position="31"/>
        <end position="448"/>
    </location>
</feature>
<evidence type="ECO:0000313" key="19">
    <source>
        <dbReference type="Proteomes" id="UP000694865"/>
    </source>
</evidence>
<sequence>MTMLAIEKSYKRMSRLMLLLSLFWLIVAHGDDVDDEDKMIYVEDIESFGIHGNTLSVGSIGKLPEWDSQGYVMYCPCMGRFGNQAEHFLGSLAFAKLLNRTLVVPPWQQYCYISSIAFELLFLLIVLPCFGFHQNKICLFSLFIPQKNVPYSDFFKFEELEKSQKVILMEDFIEYLAPKYWSPGKRHGYCWLPPNSDSQCKMKEGNPFGPFWDAFDVDFDDYVVYHLITNIDIDGTDSNRFIKEQWNKQFPASNHPVLTFKGAPASFPVQQGNRQLHQYIKWSDNIMQEAHLHMNKLFHGEKYVGIHLRNGIDWERACEHAEGSHNLMASPQCLTTGQLLSRAMCYPSTKTVLEYTKTVVMAIDAKHVYIATDHDPLKEELQDYLEPIGVKVHHLNPALPQIDLALLGQSDYFIGNCVSSFSSFVKRDRDTSSGNKPTTYWGFELESL</sequence>
<keyword evidence="8" id="KW-0256">Endoplasmic reticulum</keyword>
<gene>
    <name evidence="20" type="primary">LOC100368312</name>
</gene>
<dbReference type="Pfam" id="PF10250">
    <property type="entry name" value="O-FucT"/>
    <property type="match status" value="1"/>
</dbReference>
<accession>A0ABM0LTL9</accession>
<organism evidence="19 20">
    <name type="scientific">Saccoglossus kowalevskii</name>
    <name type="common">Acorn worm</name>
    <dbReference type="NCBI Taxonomy" id="10224"/>
    <lineage>
        <taxon>Eukaryota</taxon>
        <taxon>Metazoa</taxon>
        <taxon>Hemichordata</taxon>
        <taxon>Enteropneusta</taxon>
        <taxon>Harrimaniidae</taxon>
        <taxon>Saccoglossus</taxon>
    </lineage>
</organism>
<comment type="pathway">
    <text evidence="2">Protein modification; protein glycosylation.</text>
</comment>
<evidence type="ECO:0000256" key="10">
    <source>
        <dbReference type="ARBA" id="ARBA00023157"/>
    </source>
</evidence>
<keyword evidence="9" id="KW-0914">Notch signaling pathway</keyword>
<evidence type="ECO:0000256" key="18">
    <source>
        <dbReference type="SAM" id="SignalP"/>
    </source>
</evidence>
<comment type="subcellular location">
    <subcellularLocation>
        <location evidence="1">Endoplasmic reticulum</location>
    </subcellularLocation>
</comment>
<evidence type="ECO:0000256" key="17">
    <source>
        <dbReference type="SAM" id="Phobius"/>
    </source>
</evidence>
<keyword evidence="17" id="KW-0812">Transmembrane</keyword>
<reference evidence="20" key="1">
    <citation type="submission" date="2025-08" db="UniProtKB">
        <authorList>
            <consortium name="RefSeq"/>
        </authorList>
    </citation>
    <scope>IDENTIFICATION</scope>
    <source>
        <tissue evidence="20">Testes</tissue>
    </source>
</reference>
<dbReference type="GeneID" id="100368312"/>
<keyword evidence="19" id="KW-1185">Reference proteome</keyword>
<evidence type="ECO:0000256" key="15">
    <source>
        <dbReference type="ARBA" id="ARBA00047273"/>
    </source>
</evidence>
<keyword evidence="7" id="KW-0808">Transferase</keyword>
<evidence type="ECO:0000256" key="5">
    <source>
        <dbReference type="ARBA" id="ARBA00021745"/>
    </source>
</evidence>
<comment type="catalytic activity">
    <reaction evidence="15">
        <text>L-threonyl-[protein] + GDP-beta-L-fucose = 3-O-(alpha-L-fucosyl)-L-threonyl-[protein] + GDP + H(+)</text>
        <dbReference type="Rhea" id="RHEA:70491"/>
        <dbReference type="Rhea" id="RHEA-COMP:11060"/>
        <dbReference type="Rhea" id="RHEA-COMP:17915"/>
        <dbReference type="ChEBI" id="CHEBI:15378"/>
        <dbReference type="ChEBI" id="CHEBI:30013"/>
        <dbReference type="ChEBI" id="CHEBI:57273"/>
        <dbReference type="ChEBI" id="CHEBI:58189"/>
        <dbReference type="ChEBI" id="CHEBI:189631"/>
        <dbReference type="EC" id="2.4.1.221"/>
    </reaction>
    <physiologicalReaction direction="left-to-right" evidence="15">
        <dbReference type="Rhea" id="RHEA:70492"/>
    </physiologicalReaction>
</comment>
<evidence type="ECO:0000256" key="3">
    <source>
        <dbReference type="ARBA" id="ARBA00010626"/>
    </source>
</evidence>
<dbReference type="Gene3D" id="3.40.50.11350">
    <property type="match status" value="1"/>
</dbReference>
<dbReference type="CDD" id="cd11302">
    <property type="entry name" value="O-FucT-1"/>
    <property type="match status" value="1"/>
</dbReference>